<evidence type="ECO:0000256" key="1">
    <source>
        <dbReference type="SAM" id="Phobius"/>
    </source>
</evidence>
<dbReference type="EMBL" id="VSSQ01000017">
    <property type="protein sequence ID" value="MPL62238.1"/>
    <property type="molecule type" value="Genomic_DNA"/>
</dbReference>
<feature type="transmembrane region" description="Helical" evidence="1">
    <location>
        <begin position="7"/>
        <end position="28"/>
    </location>
</feature>
<reference evidence="2" key="1">
    <citation type="submission" date="2019-08" db="EMBL/GenBank/DDBJ databases">
        <authorList>
            <person name="Kucharzyk K."/>
            <person name="Murdoch R.W."/>
            <person name="Higgins S."/>
            <person name="Loffler F."/>
        </authorList>
    </citation>
    <scope>NUCLEOTIDE SEQUENCE</scope>
</reference>
<keyword evidence="1" id="KW-0812">Transmembrane</keyword>
<feature type="transmembrane region" description="Helical" evidence="1">
    <location>
        <begin position="72"/>
        <end position="90"/>
    </location>
</feature>
<feature type="transmembrane region" description="Helical" evidence="1">
    <location>
        <begin position="48"/>
        <end position="65"/>
    </location>
</feature>
<organism evidence="2">
    <name type="scientific">bioreactor metagenome</name>
    <dbReference type="NCBI Taxonomy" id="1076179"/>
    <lineage>
        <taxon>unclassified sequences</taxon>
        <taxon>metagenomes</taxon>
        <taxon>ecological metagenomes</taxon>
    </lineage>
</organism>
<protein>
    <submittedName>
        <fullName evidence="2">Uncharacterized protein</fullName>
    </submittedName>
</protein>
<name>A0A644T5N3_9ZZZZ</name>
<dbReference type="AlphaFoldDB" id="A0A644T5N3"/>
<sequence>MKKKINFYNIIGIISIVFGVILFVVTLFKTTTVGVMVCSYRDILLDNDYLFSRLFTLFGVIILLFNKKNFKILLLVVILLTAVSYVYSISSLKQVVITKHNECMTNLFNHE</sequence>
<accession>A0A644T5N3</accession>
<keyword evidence="1" id="KW-0472">Membrane</keyword>
<keyword evidence="1" id="KW-1133">Transmembrane helix</keyword>
<evidence type="ECO:0000313" key="2">
    <source>
        <dbReference type="EMBL" id="MPL62238.1"/>
    </source>
</evidence>
<comment type="caution">
    <text evidence="2">The sequence shown here is derived from an EMBL/GenBank/DDBJ whole genome shotgun (WGS) entry which is preliminary data.</text>
</comment>
<proteinExistence type="predicted"/>
<gene>
    <name evidence="2" type="ORF">SDC9_07849</name>
</gene>